<evidence type="ECO:0000313" key="11">
    <source>
        <dbReference type="Proteomes" id="UP001549320"/>
    </source>
</evidence>
<keyword evidence="4 7" id="KW-0812">Transmembrane</keyword>
<dbReference type="Proteomes" id="UP001549320">
    <property type="component" value="Unassembled WGS sequence"/>
</dbReference>
<dbReference type="CDD" id="cd06261">
    <property type="entry name" value="TM_PBP2"/>
    <property type="match status" value="1"/>
</dbReference>
<proteinExistence type="inferred from homology"/>
<reference evidence="10 11" key="1">
    <citation type="submission" date="2024-06" db="EMBL/GenBank/DDBJ databases">
        <title>Sorghum-associated microbial communities from plants grown in Nebraska, USA.</title>
        <authorList>
            <person name="Schachtman D."/>
        </authorList>
    </citation>
    <scope>NUCLEOTIDE SEQUENCE [LARGE SCALE GENOMIC DNA]</scope>
    <source>
        <strain evidence="10 11">2709</strain>
    </source>
</reference>
<feature type="transmembrane region" description="Helical" evidence="7">
    <location>
        <begin position="109"/>
        <end position="129"/>
    </location>
</feature>
<gene>
    <name evidence="10" type="ORF">ABIE13_004563</name>
</gene>
<evidence type="ECO:0000256" key="3">
    <source>
        <dbReference type="ARBA" id="ARBA00022475"/>
    </source>
</evidence>
<dbReference type="SUPFAM" id="SSF161098">
    <property type="entry name" value="MetI-like"/>
    <property type="match status" value="1"/>
</dbReference>
<evidence type="ECO:0000256" key="6">
    <source>
        <dbReference type="ARBA" id="ARBA00023136"/>
    </source>
</evidence>
<dbReference type="PROSITE" id="PS50928">
    <property type="entry name" value="ABC_TM1"/>
    <property type="match status" value="1"/>
</dbReference>
<evidence type="ECO:0000259" key="9">
    <source>
        <dbReference type="PROSITE" id="PS50928"/>
    </source>
</evidence>
<evidence type="ECO:0000313" key="10">
    <source>
        <dbReference type="EMBL" id="MET4579435.1"/>
    </source>
</evidence>
<organism evidence="10 11">
    <name type="scientific">Ottowia thiooxydans</name>
    <dbReference type="NCBI Taxonomy" id="219182"/>
    <lineage>
        <taxon>Bacteria</taxon>
        <taxon>Pseudomonadati</taxon>
        <taxon>Pseudomonadota</taxon>
        <taxon>Betaproteobacteria</taxon>
        <taxon>Burkholderiales</taxon>
        <taxon>Comamonadaceae</taxon>
        <taxon>Ottowia</taxon>
    </lineage>
</organism>
<comment type="caution">
    <text evidence="10">The sequence shown here is derived from an EMBL/GenBank/DDBJ whole genome shotgun (WGS) entry which is preliminary data.</text>
</comment>
<feature type="transmembrane region" description="Helical" evidence="7">
    <location>
        <begin position="52"/>
        <end position="74"/>
    </location>
</feature>
<feature type="region of interest" description="Disordered" evidence="8">
    <location>
        <begin position="11"/>
        <end position="31"/>
    </location>
</feature>
<evidence type="ECO:0000256" key="1">
    <source>
        <dbReference type="ARBA" id="ARBA00004651"/>
    </source>
</evidence>
<dbReference type="RefSeq" id="WP_354447518.1">
    <property type="nucleotide sequence ID" value="NZ_JBEPSH010000009.1"/>
</dbReference>
<dbReference type="EMBL" id="JBEPSH010000009">
    <property type="protein sequence ID" value="MET4579435.1"/>
    <property type="molecule type" value="Genomic_DNA"/>
</dbReference>
<dbReference type="InterPro" id="IPR000515">
    <property type="entry name" value="MetI-like"/>
</dbReference>
<name>A0ABV2QFR7_9BURK</name>
<feature type="transmembrane region" description="Helical" evidence="7">
    <location>
        <begin position="255"/>
        <end position="278"/>
    </location>
</feature>
<comment type="subcellular location">
    <subcellularLocation>
        <location evidence="1 7">Cell membrane</location>
        <topology evidence="1 7">Multi-pass membrane protein</topology>
    </subcellularLocation>
</comment>
<protein>
    <submittedName>
        <fullName evidence="10">NitT/TauT family transport system permease protein</fullName>
    </submittedName>
</protein>
<dbReference type="Pfam" id="PF00528">
    <property type="entry name" value="BPD_transp_1"/>
    <property type="match status" value="1"/>
</dbReference>
<accession>A0ABV2QFR7</accession>
<evidence type="ECO:0000256" key="8">
    <source>
        <dbReference type="SAM" id="MobiDB-lite"/>
    </source>
</evidence>
<dbReference type="InterPro" id="IPR035906">
    <property type="entry name" value="MetI-like_sf"/>
</dbReference>
<keyword evidence="5 7" id="KW-1133">Transmembrane helix</keyword>
<keyword evidence="11" id="KW-1185">Reference proteome</keyword>
<sequence>MSTAPTFIYRAKPPGSYAEDRAANPEPPQAQALRPALTPAEYRARRENTRVIIARIVFAVAFVLLWEAAARWLLDPFWIGQPSKVAQRLWSLIVSNDLLWHLTPTVTQAAAGLLLSLVVGVPVGLLFAYSKFVERVLEPFFLGLYSIPRIALAPLFILWFGIGPMSKIVMAFSLVVFVVILNTYEGMRGVDRDLVDMLKAMRASRTYIFRKVTLPSIVPWIFASIRVGVGLALIGSVVGELLGSNRGLGWYVEHAAGRIDVIGVFTGLVILMVVGIVLNELVKLAEVRLIRNRY</sequence>
<evidence type="ECO:0000256" key="5">
    <source>
        <dbReference type="ARBA" id="ARBA00022989"/>
    </source>
</evidence>
<dbReference type="PANTHER" id="PTHR30151:SF20">
    <property type="entry name" value="ABC TRANSPORTER PERMEASE PROTEIN HI_0355-RELATED"/>
    <property type="match status" value="1"/>
</dbReference>
<keyword evidence="3" id="KW-1003">Cell membrane</keyword>
<keyword evidence="2 7" id="KW-0813">Transport</keyword>
<keyword evidence="6 7" id="KW-0472">Membrane</keyword>
<comment type="similarity">
    <text evidence="7">Belongs to the binding-protein-dependent transport system permease family.</text>
</comment>
<evidence type="ECO:0000256" key="2">
    <source>
        <dbReference type="ARBA" id="ARBA00022448"/>
    </source>
</evidence>
<feature type="transmembrane region" description="Helical" evidence="7">
    <location>
        <begin position="168"/>
        <end position="187"/>
    </location>
</feature>
<feature type="domain" description="ABC transmembrane type-1" evidence="9">
    <location>
        <begin position="102"/>
        <end position="282"/>
    </location>
</feature>
<feature type="transmembrane region" description="Helical" evidence="7">
    <location>
        <begin position="208"/>
        <end position="235"/>
    </location>
</feature>
<dbReference type="PANTHER" id="PTHR30151">
    <property type="entry name" value="ALKANE SULFONATE ABC TRANSPORTER-RELATED, MEMBRANE SUBUNIT"/>
    <property type="match status" value="1"/>
</dbReference>
<evidence type="ECO:0000256" key="7">
    <source>
        <dbReference type="RuleBase" id="RU363032"/>
    </source>
</evidence>
<dbReference type="Gene3D" id="1.10.3720.10">
    <property type="entry name" value="MetI-like"/>
    <property type="match status" value="1"/>
</dbReference>
<evidence type="ECO:0000256" key="4">
    <source>
        <dbReference type="ARBA" id="ARBA00022692"/>
    </source>
</evidence>
<feature type="transmembrane region" description="Helical" evidence="7">
    <location>
        <begin position="141"/>
        <end position="162"/>
    </location>
</feature>